<accession>A0ABR8Q474</accession>
<evidence type="ECO:0000313" key="2">
    <source>
        <dbReference type="Proteomes" id="UP000640335"/>
    </source>
</evidence>
<dbReference type="RefSeq" id="WP_191749993.1">
    <property type="nucleotide sequence ID" value="NZ_JACSQZ010000027.1"/>
</dbReference>
<dbReference type="Proteomes" id="UP000640335">
    <property type="component" value="Unassembled WGS sequence"/>
</dbReference>
<gene>
    <name evidence="1" type="ORF">H9660_08740</name>
</gene>
<keyword evidence="2" id="KW-1185">Reference proteome</keyword>
<evidence type="ECO:0000313" key="1">
    <source>
        <dbReference type="EMBL" id="MBD7915232.1"/>
    </source>
</evidence>
<proteinExistence type="predicted"/>
<reference evidence="1 2" key="1">
    <citation type="submission" date="2020-08" db="EMBL/GenBank/DDBJ databases">
        <title>A Genomic Blueprint of the Chicken Gut Microbiome.</title>
        <authorList>
            <person name="Gilroy R."/>
            <person name="Ravi A."/>
            <person name="Getino M."/>
            <person name="Pursley I."/>
            <person name="Horton D.L."/>
            <person name="Alikhan N.-F."/>
            <person name="Baker D."/>
            <person name="Gharbi K."/>
            <person name="Hall N."/>
            <person name="Watson M."/>
            <person name="Adriaenssens E.M."/>
            <person name="Foster-Nyarko E."/>
            <person name="Jarju S."/>
            <person name="Secka A."/>
            <person name="Antonio M."/>
            <person name="Oren A."/>
            <person name="Chaudhuri R."/>
            <person name="La Ragione R.M."/>
            <person name="Hildebrand F."/>
            <person name="Pallen M.J."/>
        </authorList>
    </citation>
    <scope>NUCLEOTIDE SEQUENCE [LARGE SCALE GENOMIC DNA]</scope>
    <source>
        <strain evidence="1 2">Sa3CUN1</strain>
    </source>
</reference>
<protein>
    <submittedName>
        <fullName evidence="1">Uncharacterized protein</fullName>
    </submittedName>
</protein>
<name>A0ABR8Q474_9CLOT</name>
<organism evidence="1 2">
    <name type="scientific">Clostridium gallinarum</name>
    <dbReference type="NCBI Taxonomy" id="2762246"/>
    <lineage>
        <taxon>Bacteria</taxon>
        <taxon>Bacillati</taxon>
        <taxon>Bacillota</taxon>
        <taxon>Clostridia</taxon>
        <taxon>Eubacteriales</taxon>
        <taxon>Clostridiaceae</taxon>
        <taxon>Clostridium</taxon>
    </lineage>
</organism>
<comment type="caution">
    <text evidence="1">The sequence shown here is derived from an EMBL/GenBank/DDBJ whole genome shotgun (WGS) entry which is preliminary data.</text>
</comment>
<sequence length="45" mass="5662">MEASARLARREYMRQWRLKNKDKVKAHQERYWEKKAQEGRKEVNK</sequence>
<dbReference type="EMBL" id="JACSQZ010000027">
    <property type="protein sequence ID" value="MBD7915232.1"/>
    <property type="molecule type" value="Genomic_DNA"/>
</dbReference>